<keyword evidence="1" id="KW-0812">Transmembrane</keyword>
<protein>
    <submittedName>
        <fullName evidence="2">Permease prefix domain 1-containing protein</fullName>
    </submittedName>
</protein>
<organism evidence="2 3">
    <name type="scientific">Pseudonocardia benzenivorans</name>
    <dbReference type="NCBI Taxonomy" id="228005"/>
    <lineage>
        <taxon>Bacteria</taxon>
        <taxon>Bacillati</taxon>
        <taxon>Actinomycetota</taxon>
        <taxon>Actinomycetes</taxon>
        <taxon>Pseudonocardiales</taxon>
        <taxon>Pseudonocardiaceae</taxon>
        <taxon>Pseudonocardia</taxon>
    </lineage>
</organism>
<name>A0ABW3VRP7_9PSEU</name>
<dbReference type="Proteomes" id="UP001597182">
    <property type="component" value="Unassembled WGS sequence"/>
</dbReference>
<feature type="transmembrane region" description="Helical" evidence="1">
    <location>
        <begin position="91"/>
        <end position="112"/>
    </location>
</feature>
<sequence>MAGHRMTAPVVDPIDAHLGALGAALHGPGRLRASLLAEARDGLEDAAESLSDNGVPRAEARRRAVAEFGEVAELAPGYQHELAAAQGRRTATLIAVTFPALVLGWALFWTGTPSPPEQTWASTLLFHVETGASLVAAALAIGTLAALRRARPIRALGLITLVGTITPLVCVAAGLGMAVLNPAHSGSHLPGYLATSVVLVALVSSLTRAHRVLVRTRRVG</sequence>
<keyword evidence="3" id="KW-1185">Reference proteome</keyword>
<evidence type="ECO:0000256" key="1">
    <source>
        <dbReference type="SAM" id="Phobius"/>
    </source>
</evidence>
<proteinExistence type="predicted"/>
<evidence type="ECO:0000313" key="3">
    <source>
        <dbReference type="Proteomes" id="UP001597182"/>
    </source>
</evidence>
<accession>A0ABW3VRP7</accession>
<dbReference type="EMBL" id="JBHTMB010000269">
    <property type="protein sequence ID" value="MFD1237113.1"/>
    <property type="molecule type" value="Genomic_DNA"/>
</dbReference>
<feature type="transmembrane region" description="Helical" evidence="1">
    <location>
        <begin position="158"/>
        <end position="180"/>
    </location>
</feature>
<dbReference type="InterPro" id="IPR047928">
    <property type="entry name" value="Perm_prefix_1"/>
</dbReference>
<comment type="caution">
    <text evidence="2">The sequence shown here is derived from an EMBL/GenBank/DDBJ whole genome shotgun (WGS) entry which is preliminary data.</text>
</comment>
<evidence type="ECO:0000313" key="2">
    <source>
        <dbReference type="EMBL" id="MFD1237113.1"/>
    </source>
</evidence>
<dbReference type="RefSeq" id="WP_013677168.1">
    <property type="nucleotide sequence ID" value="NZ_BAABKS010000053.1"/>
</dbReference>
<reference evidence="3" key="1">
    <citation type="journal article" date="2019" name="Int. J. Syst. Evol. Microbiol.">
        <title>The Global Catalogue of Microorganisms (GCM) 10K type strain sequencing project: providing services to taxonomists for standard genome sequencing and annotation.</title>
        <authorList>
            <consortium name="The Broad Institute Genomics Platform"/>
            <consortium name="The Broad Institute Genome Sequencing Center for Infectious Disease"/>
            <person name="Wu L."/>
            <person name="Ma J."/>
        </authorList>
    </citation>
    <scope>NUCLEOTIDE SEQUENCE [LARGE SCALE GENOMIC DNA]</scope>
    <source>
        <strain evidence="3">CCUG 49018</strain>
    </source>
</reference>
<feature type="transmembrane region" description="Helical" evidence="1">
    <location>
        <begin position="124"/>
        <end position="146"/>
    </location>
</feature>
<feature type="transmembrane region" description="Helical" evidence="1">
    <location>
        <begin position="192"/>
        <end position="209"/>
    </location>
</feature>
<keyword evidence="1" id="KW-0472">Membrane</keyword>
<dbReference type="NCBIfam" id="NF038403">
    <property type="entry name" value="perm_prefix_1"/>
    <property type="match status" value="1"/>
</dbReference>
<keyword evidence="1" id="KW-1133">Transmembrane helix</keyword>
<gene>
    <name evidence="2" type="ORF">ACFQ34_27825</name>
</gene>